<evidence type="ECO:0000256" key="7">
    <source>
        <dbReference type="SAM" id="MobiDB-lite"/>
    </source>
</evidence>
<reference evidence="10" key="1">
    <citation type="journal article" date="2021" name="Sci. Adv.">
        <title>The American lobster genome reveals insights on longevity, neural, and immune adaptations.</title>
        <authorList>
            <person name="Polinski J.M."/>
            <person name="Zimin A.V."/>
            <person name="Clark K.F."/>
            <person name="Kohn A.B."/>
            <person name="Sadowski N."/>
            <person name="Timp W."/>
            <person name="Ptitsyn A."/>
            <person name="Khanna P."/>
            <person name="Romanova D.Y."/>
            <person name="Williams P."/>
            <person name="Greenwood S.J."/>
            <person name="Moroz L.L."/>
            <person name="Walt D.R."/>
            <person name="Bodnar A.G."/>
        </authorList>
    </citation>
    <scope>NUCLEOTIDE SEQUENCE</scope>
    <source>
        <strain evidence="10">GMGI-L3</strain>
    </source>
</reference>
<feature type="compositionally biased region" description="Acidic residues" evidence="7">
    <location>
        <begin position="127"/>
        <end position="139"/>
    </location>
</feature>
<comment type="similarity">
    <text evidence="1 5">Belongs to the peptidase C14A family.</text>
</comment>
<feature type="compositionally biased region" description="Acidic residues" evidence="7">
    <location>
        <begin position="26"/>
        <end position="90"/>
    </location>
</feature>
<keyword evidence="6" id="KW-0175">Coiled coil</keyword>
<feature type="domain" description="Caspase family p20" evidence="9">
    <location>
        <begin position="592"/>
        <end position="677"/>
    </location>
</feature>
<dbReference type="AlphaFoldDB" id="A0A8J5TJ00"/>
<keyword evidence="2" id="KW-0645">Protease</keyword>
<evidence type="ECO:0000259" key="8">
    <source>
        <dbReference type="PROSITE" id="PS50207"/>
    </source>
</evidence>
<keyword evidence="4" id="KW-0378">Hydrolase</keyword>
<dbReference type="SMART" id="SM00115">
    <property type="entry name" value="CASc"/>
    <property type="match status" value="1"/>
</dbReference>
<dbReference type="Proteomes" id="UP000747542">
    <property type="component" value="Unassembled WGS sequence"/>
</dbReference>
<dbReference type="GO" id="GO:0006915">
    <property type="term" value="P:apoptotic process"/>
    <property type="evidence" value="ECO:0007669"/>
    <property type="project" value="UniProtKB-KW"/>
</dbReference>
<dbReference type="InterPro" id="IPR001309">
    <property type="entry name" value="Pept_C14_p20"/>
</dbReference>
<dbReference type="InterPro" id="IPR002138">
    <property type="entry name" value="Pept_C14_p10"/>
</dbReference>
<evidence type="ECO:0000256" key="2">
    <source>
        <dbReference type="ARBA" id="ARBA00022670"/>
    </source>
</evidence>
<dbReference type="InterPro" id="IPR011600">
    <property type="entry name" value="Pept_C14_caspase"/>
</dbReference>
<dbReference type="SUPFAM" id="SSF52129">
    <property type="entry name" value="Caspase-like"/>
    <property type="match status" value="1"/>
</dbReference>
<feature type="coiled-coil region" evidence="6">
    <location>
        <begin position="153"/>
        <end position="197"/>
    </location>
</feature>
<dbReference type="Pfam" id="PF00656">
    <property type="entry name" value="Peptidase_C14"/>
    <property type="match status" value="1"/>
</dbReference>
<evidence type="ECO:0000256" key="5">
    <source>
        <dbReference type="RuleBase" id="RU003971"/>
    </source>
</evidence>
<evidence type="ECO:0000256" key="4">
    <source>
        <dbReference type="ARBA" id="ARBA00022801"/>
    </source>
</evidence>
<gene>
    <name evidence="10" type="primary">Casp10-L1</name>
    <name evidence="10" type="ORF">Hamer_G009116</name>
</gene>
<dbReference type="GO" id="GO:0006508">
    <property type="term" value="P:proteolysis"/>
    <property type="evidence" value="ECO:0007669"/>
    <property type="project" value="UniProtKB-KW"/>
</dbReference>
<protein>
    <submittedName>
        <fullName evidence="10">Caspase-10-like 1</fullName>
    </submittedName>
</protein>
<feature type="region of interest" description="Disordered" evidence="7">
    <location>
        <begin position="1"/>
        <end position="152"/>
    </location>
</feature>
<dbReference type="PANTHER" id="PTHR47901">
    <property type="entry name" value="CASPASE RECRUITMENT DOMAIN-CONTAINING PROTEIN 18"/>
    <property type="match status" value="1"/>
</dbReference>
<dbReference type="GO" id="GO:0004197">
    <property type="term" value="F:cysteine-type endopeptidase activity"/>
    <property type="evidence" value="ECO:0007669"/>
    <property type="project" value="InterPro"/>
</dbReference>
<evidence type="ECO:0000313" key="10">
    <source>
        <dbReference type="EMBL" id="KAG7176324.1"/>
    </source>
</evidence>
<evidence type="ECO:0000256" key="3">
    <source>
        <dbReference type="ARBA" id="ARBA00022703"/>
    </source>
</evidence>
<evidence type="ECO:0000256" key="6">
    <source>
        <dbReference type="SAM" id="Coils"/>
    </source>
</evidence>
<evidence type="ECO:0000256" key="1">
    <source>
        <dbReference type="ARBA" id="ARBA00010134"/>
    </source>
</evidence>
<organism evidence="10 11">
    <name type="scientific">Homarus americanus</name>
    <name type="common">American lobster</name>
    <dbReference type="NCBI Taxonomy" id="6706"/>
    <lineage>
        <taxon>Eukaryota</taxon>
        <taxon>Metazoa</taxon>
        <taxon>Ecdysozoa</taxon>
        <taxon>Arthropoda</taxon>
        <taxon>Crustacea</taxon>
        <taxon>Multicrustacea</taxon>
        <taxon>Malacostraca</taxon>
        <taxon>Eumalacostraca</taxon>
        <taxon>Eucarida</taxon>
        <taxon>Decapoda</taxon>
        <taxon>Pleocyemata</taxon>
        <taxon>Astacidea</taxon>
        <taxon>Nephropoidea</taxon>
        <taxon>Nephropidae</taxon>
        <taxon>Homarus</taxon>
    </lineage>
</organism>
<dbReference type="EMBL" id="JAHLQT010003582">
    <property type="protein sequence ID" value="KAG7176324.1"/>
    <property type="molecule type" value="Genomic_DNA"/>
</dbReference>
<evidence type="ECO:0000313" key="11">
    <source>
        <dbReference type="Proteomes" id="UP000747542"/>
    </source>
</evidence>
<keyword evidence="3" id="KW-0053">Apoptosis</keyword>
<dbReference type="InterPro" id="IPR002398">
    <property type="entry name" value="Pept_C14"/>
</dbReference>
<dbReference type="InterPro" id="IPR029030">
    <property type="entry name" value="Caspase-like_dom_sf"/>
</dbReference>
<dbReference type="PROSITE" id="PS50208">
    <property type="entry name" value="CASPASE_P20"/>
    <property type="match status" value="1"/>
</dbReference>
<dbReference type="InterPro" id="IPR015917">
    <property type="entry name" value="Pept_C14A"/>
</dbReference>
<dbReference type="PROSITE" id="PS50207">
    <property type="entry name" value="CASPASE_P10"/>
    <property type="match status" value="1"/>
</dbReference>
<name>A0A8J5TJ00_HOMAM</name>
<dbReference type="Gene3D" id="3.40.50.1460">
    <property type="match status" value="1"/>
</dbReference>
<dbReference type="PANTHER" id="PTHR47901:SF8">
    <property type="entry name" value="CASPASE-3"/>
    <property type="match status" value="1"/>
</dbReference>
<proteinExistence type="inferred from homology"/>
<evidence type="ECO:0000259" key="9">
    <source>
        <dbReference type="PROSITE" id="PS50208"/>
    </source>
</evidence>
<accession>A0A8J5TJ00</accession>
<comment type="caution">
    <text evidence="10">The sequence shown here is derived from an EMBL/GenBank/DDBJ whole genome shotgun (WGS) entry which is preliminary data.</text>
</comment>
<feature type="compositionally biased region" description="Basic and acidic residues" evidence="7">
    <location>
        <begin position="1"/>
        <end position="20"/>
    </location>
</feature>
<keyword evidence="11" id="KW-1185">Reference proteome</keyword>
<sequence length="808" mass="93261">MTGGWENKEYENCGDPKEESGNQVDSEVDDSDDGEVAEGDGNSELDEGDDSEEDGVNEDDDDDDGTEEDEALGESDGDEDSEDKDEEMEEEGRPKGMKSKHIVFEEDEDLKNLLIPDTLVKSKTVQDEEPEESDSDSAPEEATTTVAKEQADMEDLKIKKEIQRLKLKAKEDRKRKLERNKLQQADKRRRLEKLEMKRLPENLLEAVVAEQKTQTIQKAAIQKKEGNHKKFTDDDNDVDDPVDEIIDDDFLSLERGVKVRALQQETKKYASIAEKAADFRQKALYGNKYKRMASDGNIVPRNRKPSYVIKWPDIPHSKLVTLLFLLDNGDKTTGSMDTYRKWNIGASLEAKEAFLSVLKANKYSFWQVLEVLRRRVKELVQYPFIRLEGDTEAANRAVRKQDEYLLTMVEACRYLHIDCFNLENKIKKVQEKLFLSEEEKMGKFFLYAENLQMKHICDSLTPSLVCQLLDVLKRDKNLSKLIDKSIDVPLDKLNKIEGLKEALFFYMIRVLEDNEKLNRLYTGKLQELLNKVNKETKDEHEQRTIMTIVNALDVYPIQGRPAGHCVVFCVTKDREGSQGEINKVKRVFSDSLGYTVHIEKDPTYKTLEEYRKTLQKQKYHFYDSIVFWFMAHGTETNIKLADGYRYKRMDIIDSFSRLDNFRKKPKIFFMTSCRGRATISIREKGGVRVAVDGSHEGQTYSVIPEQCCNITAVYYQMDRIIASATLPEHYAFRLPDGGSVYVDTVCRLLEQHRGHNFTQVLERVCNKIHQILFSCHEKFPGEAKQACYYESTFQKTFIVPGTPKATYY</sequence>
<feature type="domain" description="Caspase family p10" evidence="8">
    <location>
        <begin position="716"/>
        <end position="752"/>
    </location>
</feature>